<dbReference type="Gene3D" id="3.50.50.60">
    <property type="entry name" value="FAD/NAD(P)-binding domain"/>
    <property type="match status" value="1"/>
</dbReference>
<dbReference type="GO" id="GO:0004497">
    <property type="term" value="F:monooxygenase activity"/>
    <property type="evidence" value="ECO:0007669"/>
    <property type="project" value="UniProtKB-KW"/>
</dbReference>
<keyword evidence="12" id="KW-1185">Reference proteome</keyword>
<evidence type="ECO:0000256" key="3">
    <source>
        <dbReference type="ARBA" id="ARBA00007992"/>
    </source>
</evidence>
<name>A0ABR1WK07_9PEZI</name>
<dbReference type="Pfam" id="PF00890">
    <property type="entry name" value="FAD_binding_2"/>
    <property type="match status" value="1"/>
</dbReference>
<feature type="compositionally biased region" description="Low complexity" evidence="8">
    <location>
        <begin position="496"/>
        <end position="511"/>
    </location>
</feature>
<dbReference type="PANTHER" id="PTHR13789">
    <property type="entry name" value="MONOOXYGENASE"/>
    <property type="match status" value="1"/>
</dbReference>
<organism evidence="11 12">
    <name type="scientific">Apiospora saccharicola</name>
    <dbReference type="NCBI Taxonomy" id="335842"/>
    <lineage>
        <taxon>Eukaryota</taxon>
        <taxon>Fungi</taxon>
        <taxon>Dikarya</taxon>
        <taxon>Ascomycota</taxon>
        <taxon>Pezizomycotina</taxon>
        <taxon>Sordariomycetes</taxon>
        <taxon>Xylariomycetidae</taxon>
        <taxon>Amphisphaeriales</taxon>
        <taxon>Apiosporaceae</taxon>
        <taxon>Apiospora</taxon>
    </lineage>
</organism>
<dbReference type="EMBL" id="JAQQWM010000001">
    <property type="protein sequence ID" value="KAK8082474.1"/>
    <property type="molecule type" value="Genomic_DNA"/>
</dbReference>
<dbReference type="Proteomes" id="UP001446871">
    <property type="component" value="Unassembled WGS sequence"/>
</dbReference>
<dbReference type="InterPro" id="IPR050493">
    <property type="entry name" value="FAD-dep_Monooxygenase_BioMet"/>
</dbReference>
<comment type="pathway">
    <text evidence="2">Secondary metabolite biosynthesis.</text>
</comment>
<evidence type="ECO:0000259" key="10">
    <source>
        <dbReference type="Pfam" id="PF01494"/>
    </source>
</evidence>
<dbReference type="PANTHER" id="PTHR13789:SF315">
    <property type="entry name" value="FAD-DEPENDENT MONOOXYGENASE MDPD"/>
    <property type="match status" value="1"/>
</dbReference>
<comment type="cofactor">
    <cofactor evidence="1">
        <name>FAD</name>
        <dbReference type="ChEBI" id="CHEBI:57692"/>
    </cofactor>
</comment>
<dbReference type="InterPro" id="IPR003953">
    <property type="entry name" value="FAD-dep_OxRdtase_2_FAD-bd"/>
</dbReference>
<sequence length="517" mass="56929">MGSIGVNESRPVGSYPPSGIDVLIVGTGLAGLTASIECVRKGHNVRVLERNATINTAGKLSQSPMVRLYMTLITFPGDMYFMGLSATKFFKHWPEMSAEFDEISLHNAWIETFKHSGEQMIAPLLVSDRLRDAGLDPDTPPGTFQMRPLVYKMFVNQVERLGVEVQFGKRVVDYFEDPEKGKAGVVTDQGERYEADIVIAADGVGSKSQKLVGGQVRAMSSGRAMWRAAFPREHILKHPEVCEFFRMAGPNEDQPIIRTWLGPGTYAMTLSRADTMIWIMNHDVTGSEEENWNHTVEADEVLTNMDKGVGPQPWAPIFKELIKLTPKETIINFELFWRNPQPSWMSPGGRVIEIGDAAHSFLPASGNGATQAIEDAISIASCLQMCGGPGNVAEAVRAHVRFRFIRNSCAQKLGFSNAELLQDTDWSKVKLDPRKAQPKLPSWVWGHDPEIYAHEHYAQCVASIRAGVPFDKDDSFPPNYPRVTSTSPGASRPSWTTSAPGVPSSSAPATGTKPPFL</sequence>
<keyword evidence="4" id="KW-0285">Flavoprotein</keyword>
<evidence type="ECO:0000256" key="5">
    <source>
        <dbReference type="ARBA" id="ARBA00022827"/>
    </source>
</evidence>
<comment type="caution">
    <text evidence="11">The sequence shown here is derived from an EMBL/GenBank/DDBJ whole genome shotgun (WGS) entry which is preliminary data.</text>
</comment>
<gene>
    <name evidence="11" type="ORF">PG996_001255</name>
</gene>
<evidence type="ECO:0000259" key="9">
    <source>
        <dbReference type="Pfam" id="PF00890"/>
    </source>
</evidence>
<reference evidence="11 12" key="1">
    <citation type="submission" date="2023-01" db="EMBL/GenBank/DDBJ databases">
        <title>Analysis of 21 Apiospora genomes using comparative genomics revels a genus with tremendous synthesis potential of carbohydrate active enzymes and secondary metabolites.</title>
        <authorList>
            <person name="Sorensen T."/>
        </authorList>
    </citation>
    <scope>NUCLEOTIDE SEQUENCE [LARGE SCALE GENOMIC DNA]</scope>
    <source>
        <strain evidence="11 12">CBS 83171</strain>
    </source>
</reference>
<dbReference type="SUPFAM" id="SSF54373">
    <property type="entry name" value="FAD-linked reductases, C-terminal domain"/>
    <property type="match status" value="1"/>
</dbReference>
<evidence type="ECO:0000256" key="4">
    <source>
        <dbReference type="ARBA" id="ARBA00022630"/>
    </source>
</evidence>
<keyword evidence="7 11" id="KW-0503">Monooxygenase</keyword>
<evidence type="ECO:0000256" key="6">
    <source>
        <dbReference type="ARBA" id="ARBA00023002"/>
    </source>
</evidence>
<comment type="similarity">
    <text evidence="3">Belongs to the paxM FAD-dependent monooxygenase family.</text>
</comment>
<dbReference type="InterPro" id="IPR036188">
    <property type="entry name" value="FAD/NAD-bd_sf"/>
</dbReference>
<feature type="domain" description="FAD-binding" evidence="10">
    <location>
        <begin position="150"/>
        <end position="384"/>
    </location>
</feature>
<dbReference type="InterPro" id="IPR002938">
    <property type="entry name" value="FAD-bd"/>
</dbReference>
<keyword evidence="5" id="KW-0274">FAD</keyword>
<feature type="compositionally biased region" description="Polar residues" evidence="8">
    <location>
        <begin position="482"/>
        <end position="495"/>
    </location>
</feature>
<proteinExistence type="inferred from homology"/>
<protein>
    <submittedName>
        <fullName evidence="11">Monooxygenase</fullName>
    </submittedName>
</protein>
<evidence type="ECO:0000256" key="1">
    <source>
        <dbReference type="ARBA" id="ARBA00001974"/>
    </source>
</evidence>
<dbReference type="SUPFAM" id="SSF51905">
    <property type="entry name" value="FAD/NAD(P)-binding domain"/>
    <property type="match status" value="1"/>
</dbReference>
<accession>A0ABR1WK07</accession>
<dbReference type="PRINTS" id="PR00420">
    <property type="entry name" value="RNGMNOXGNASE"/>
</dbReference>
<keyword evidence="6" id="KW-0560">Oxidoreductase</keyword>
<feature type="domain" description="FAD-dependent oxidoreductase 2 FAD-binding" evidence="9">
    <location>
        <begin position="21"/>
        <end position="63"/>
    </location>
</feature>
<evidence type="ECO:0000313" key="11">
    <source>
        <dbReference type="EMBL" id="KAK8082474.1"/>
    </source>
</evidence>
<evidence type="ECO:0000256" key="7">
    <source>
        <dbReference type="ARBA" id="ARBA00023033"/>
    </source>
</evidence>
<dbReference type="Pfam" id="PF01494">
    <property type="entry name" value="FAD_binding_3"/>
    <property type="match status" value="1"/>
</dbReference>
<evidence type="ECO:0000313" key="12">
    <source>
        <dbReference type="Proteomes" id="UP001446871"/>
    </source>
</evidence>
<evidence type="ECO:0000256" key="8">
    <source>
        <dbReference type="SAM" id="MobiDB-lite"/>
    </source>
</evidence>
<evidence type="ECO:0000256" key="2">
    <source>
        <dbReference type="ARBA" id="ARBA00005179"/>
    </source>
</evidence>
<feature type="region of interest" description="Disordered" evidence="8">
    <location>
        <begin position="477"/>
        <end position="517"/>
    </location>
</feature>